<sequence>MRTMTSLSLSVSLYLPFYLSFSLAHCVLRTGDSLLVNENYVNRRAAIGCDRKSRPRGQSPPLPTPRSRRLQV</sequence>
<feature type="region of interest" description="Disordered" evidence="1">
    <location>
        <begin position="50"/>
        <end position="72"/>
    </location>
</feature>
<feature type="signal peptide" evidence="2">
    <location>
        <begin position="1"/>
        <end position="24"/>
    </location>
</feature>
<evidence type="ECO:0000313" key="3">
    <source>
        <dbReference type="EMBL" id="MBW63424.1"/>
    </source>
</evidence>
<reference evidence="3" key="1">
    <citation type="submission" date="2018-01" db="EMBL/GenBank/DDBJ databases">
        <title>An insight into the sialome of Amazonian anophelines.</title>
        <authorList>
            <person name="Ribeiro J.M."/>
            <person name="Scarpassa V."/>
            <person name="Calvo E."/>
        </authorList>
    </citation>
    <scope>NUCLEOTIDE SEQUENCE</scope>
    <source>
        <tissue evidence="3">Salivary glands</tissue>
    </source>
</reference>
<dbReference type="EMBL" id="GGFJ01014283">
    <property type="protein sequence ID" value="MBW63424.1"/>
    <property type="molecule type" value="Transcribed_RNA"/>
</dbReference>
<organism evidence="3">
    <name type="scientific">Anopheles marajoara</name>
    <dbReference type="NCBI Taxonomy" id="58244"/>
    <lineage>
        <taxon>Eukaryota</taxon>
        <taxon>Metazoa</taxon>
        <taxon>Ecdysozoa</taxon>
        <taxon>Arthropoda</taxon>
        <taxon>Hexapoda</taxon>
        <taxon>Insecta</taxon>
        <taxon>Pterygota</taxon>
        <taxon>Neoptera</taxon>
        <taxon>Endopterygota</taxon>
        <taxon>Diptera</taxon>
        <taxon>Nematocera</taxon>
        <taxon>Culicoidea</taxon>
        <taxon>Culicidae</taxon>
        <taxon>Anophelinae</taxon>
        <taxon>Anopheles</taxon>
    </lineage>
</organism>
<protein>
    <submittedName>
        <fullName evidence="3">Putative secreted protein</fullName>
    </submittedName>
</protein>
<accession>A0A2M4CDN2</accession>
<evidence type="ECO:0000256" key="2">
    <source>
        <dbReference type="SAM" id="SignalP"/>
    </source>
</evidence>
<name>A0A2M4CDN2_9DIPT</name>
<keyword evidence="2" id="KW-0732">Signal</keyword>
<proteinExistence type="predicted"/>
<dbReference type="AlphaFoldDB" id="A0A2M4CDN2"/>
<feature type="chain" id="PRO_5014869662" evidence="2">
    <location>
        <begin position="25"/>
        <end position="72"/>
    </location>
</feature>
<evidence type="ECO:0000256" key="1">
    <source>
        <dbReference type="SAM" id="MobiDB-lite"/>
    </source>
</evidence>